<dbReference type="EMBL" id="FUKJ01000292">
    <property type="protein sequence ID" value="SJM93792.1"/>
    <property type="molecule type" value="Genomic_DNA"/>
</dbReference>
<dbReference type="RefSeq" id="WP_087147525.1">
    <property type="nucleotide sequence ID" value="NZ_FUKJ01000292.1"/>
</dbReference>
<organism evidence="1 2">
    <name type="scientific">Crenothrix polyspora</name>
    <dbReference type="NCBI Taxonomy" id="360316"/>
    <lineage>
        <taxon>Bacteria</taxon>
        <taxon>Pseudomonadati</taxon>
        <taxon>Pseudomonadota</taxon>
        <taxon>Gammaproteobacteria</taxon>
        <taxon>Methylococcales</taxon>
        <taxon>Crenotrichaceae</taxon>
        <taxon>Crenothrix</taxon>
    </lineage>
</organism>
<evidence type="ECO:0000313" key="2">
    <source>
        <dbReference type="Proteomes" id="UP000195442"/>
    </source>
</evidence>
<dbReference type="AlphaFoldDB" id="A0A1R4HC06"/>
<proteinExistence type="predicted"/>
<protein>
    <submittedName>
        <fullName evidence="1">Uncharacterized protein</fullName>
    </submittedName>
</protein>
<sequence>MKKSLIRIFDALFFNKLKTAKSIFSQPLSGNGSANSETLDSIIIQASYLLITSSTNLTKAGLNNVNPNMAIPTNIFNHNVFCLGNP</sequence>
<dbReference type="Proteomes" id="UP000195442">
    <property type="component" value="Unassembled WGS sequence"/>
</dbReference>
<keyword evidence="2" id="KW-1185">Reference proteome</keyword>
<gene>
    <name evidence="1" type="ORF">CRENPOLYSF2_3610003</name>
</gene>
<reference evidence="2" key="1">
    <citation type="submission" date="2017-02" db="EMBL/GenBank/DDBJ databases">
        <authorList>
            <person name="Daims H."/>
        </authorList>
    </citation>
    <scope>NUCLEOTIDE SEQUENCE [LARGE SCALE GENOMIC DNA]</scope>
</reference>
<name>A0A1R4HC06_9GAMM</name>
<accession>A0A1R4HC06</accession>
<evidence type="ECO:0000313" key="1">
    <source>
        <dbReference type="EMBL" id="SJM93792.1"/>
    </source>
</evidence>